<feature type="non-terminal residue" evidence="1">
    <location>
        <position position="1"/>
    </location>
</feature>
<dbReference type="Proteomes" id="UP001147760">
    <property type="component" value="Unassembled WGS sequence"/>
</dbReference>
<accession>A0A9W9WZ20</accession>
<protein>
    <submittedName>
        <fullName evidence="1">Uncharacterized protein</fullName>
    </submittedName>
</protein>
<name>A0A9W9WZ20_9EURO</name>
<reference evidence="1" key="2">
    <citation type="journal article" date="2023" name="IMA Fungus">
        <title>Comparative genomic study of the Penicillium genus elucidates a diverse pangenome and 15 lateral gene transfer events.</title>
        <authorList>
            <person name="Petersen C."/>
            <person name="Sorensen T."/>
            <person name="Nielsen M.R."/>
            <person name="Sondergaard T.E."/>
            <person name="Sorensen J.L."/>
            <person name="Fitzpatrick D.A."/>
            <person name="Frisvad J.C."/>
            <person name="Nielsen K.L."/>
        </authorList>
    </citation>
    <scope>NUCLEOTIDE SEQUENCE</scope>
    <source>
        <strain evidence="1">IBT 17660</strain>
    </source>
</reference>
<evidence type="ECO:0000313" key="2">
    <source>
        <dbReference type="Proteomes" id="UP001147760"/>
    </source>
</evidence>
<reference evidence="1" key="1">
    <citation type="submission" date="2022-12" db="EMBL/GenBank/DDBJ databases">
        <authorList>
            <person name="Petersen C."/>
        </authorList>
    </citation>
    <scope>NUCLEOTIDE SEQUENCE</scope>
    <source>
        <strain evidence="1">IBT 17660</strain>
    </source>
</reference>
<dbReference type="OrthoDB" id="4232308at2759"/>
<gene>
    <name evidence="1" type="ORF">N7530_004666</name>
</gene>
<keyword evidence="2" id="KW-1185">Reference proteome</keyword>
<sequence>KIDFGAQQLSMICDSGTQLLCPIVPASWPCSSLCPTWMRLIPSLLLPHHFYALNPVGTLAIRPFTLIKA</sequence>
<dbReference type="EMBL" id="JAPWDO010000003">
    <property type="protein sequence ID" value="KAJ5479157.1"/>
    <property type="molecule type" value="Genomic_DNA"/>
</dbReference>
<proteinExistence type="predicted"/>
<comment type="caution">
    <text evidence="1">The sequence shown here is derived from an EMBL/GenBank/DDBJ whole genome shotgun (WGS) entry which is preliminary data.</text>
</comment>
<organism evidence="1 2">
    <name type="scientific">Penicillium desertorum</name>
    <dbReference type="NCBI Taxonomy" id="1303715"/>
    <lineage>
        <taxon>Eukaryota</taxon>
        <taxon>Fungi</taxon>
        <taxon>Dikarya</taxon>
        <taxon>Ascomycota</taxon>
        <taxon>Pezizomycotina</taxon>
        <taxon>Eurotiomycetes</taxon>
        <taxon>Eurotiomycetidae</taxon>
        <taxon>Eurotiales</taxon>
        <taxon>Aspergillaceae</taxon>
        <taxon>Penicillium</taxon>
    </lineage>
</organism>
<evidence type="ECO:0000313" key="1">
    <source>
        <dbReference type="EMBL" id="KAJ5479157.1"/>
    </source>
</evidence>
<dbReference type="AlphaFoldDB" id="A0A9W9WZ20"/>